<dbReference type="AlphaFoldDB" id="A0A1D2QQK5"/>
<organism evidence="7 8">
    <name type="scientific">Candidatus Endobugula sertula</name>
    <name type="common">Bugula neritina bacterial symbiont</name>
    <dbReference type="NCBI Taxonomy" id="62101"/>
    <lineage>
        <taxon>Bacteria</taxon>
        <taxon>Pseudomonadati</taxon>
        <taxon>Pseudomonadota</taxon>
        <taxon>Gammaproteobacteria</taxon>
        <taxon>Cellvibrionales</taxon>
        <taxon>Cellvibrionaceae</taxon>
        <taxon>Candidatus Endobugula</taxon>
    </lineage>
</organism>
<feature type="transmembrane region" description="Helical" evidence="5">
    <location>
        <begin position="71"/>
        <end position="94"/>
    </location>
</feature>
<dbReference type="InterPro" id="IPR004837">
    <property type="entry name" value="NaCa_Exmemb"/>
</dbReference>
<protein>
    <submittedName>
        <fullName evidence="7">Calcium/sodium antiporter</fullName>
    </submittedName>
</protein>
<feature type="transmembrane region" description="Helical" evidence="5">
    <location>
        <begin position="294"/>
        <end position="312"/>
    </location>
</feature>
<evidence type="ECO:0000313" key="7">
    <source>
        <dbReference type="EMBL" id="ODS23878.1"/>
    </source>
</evidence>
<sequence>MTVLLPWFAVLLGFIGLVWSADRLVNGSAAIACNLGISKFIVGLTVVAFGTSTPEIIVSISSSLKGSGDLAIGNALGSNLANIGLVLGITALIAPLPIKSHTLKQEIPIMLLIIAIAGYFLYDWHLALWEGLILVLCVAPLIIWLAHSHKQHPEEVEDIESMKTSTATVWFLLGLCCLIISAESLVWGATTVALSLGISNLVVGLTIVAIGTSLPELATSIMSAIKGHHDIAIGNIIGSNMFNILLVAGIPAIIQPLTMTAEVFFRDFLSMLGLSIVLTISMVLSFYFSKNQHIGRLTGVLLLLLYAGYYTLVF</sequence>
<evidence type="ECO:0000256" key="4">
    <source>
        <dbReference type="ARBA" id="ARBA00023136"/>
    </source>
</evidence>
<keyword evidence="2 5" id="KW-0812">Transmembrane</keyword>
<dbReference type="STRING" id="62101.AB835_06510"/>
<feature type="domain" description="Sodium/calcium exchanger membrane region" evidence="6">
    <location>
        <begin position="167"/>
        <end position="313"/>
    </location>
</feature>
<dbReference type="PANTHER" id="PTHR10846:SF8">
    <property type="entry name" value="INNER MEMBRANE PROTEIN YRBG"/>
    <property type="match status" value="1"/>
</dbReference>
<dbReference type="InterPro" id="IPR004481">
    <property type="entry name" value="K/Na/Ca-exchanger"/>
</dbReference>
<comment type="subcellular location">
    <subcellularLocation>
        <location evidence="1">Membrane</location>
        <topology evidence="1">Multi-pass membrane protein</topology>
    </subcellularLocation>
</comment>
<feature type="transmembrane region" description="Helical" evidence="5">
    <location>
        <begin position="106"/>
        <end position="122"/>
    </location>
</feature>
<feature type="transmembrane region" description="Helical" evidence="5">
    <location>
        <begin position="128"/>
        <end position="146"/>
    </location>
</feature>
<evidence type="ECO:0000313" key="8">
    <source>
        <dbReference type="Proteomes" id="UP000242502"/>
    </source>
</evidence>
<feature type="transmembrane region" description="Helical" evidence="5">
    <location>
        <begin position="268"/>
        <end position="287"/>
    </location>
</feature>
<feature type="domain" description="Sodium/calcium exchanger membrane region" evidence="6">
    <location>
        <begin position="7"/>
        <end position="136"/>
    </location>
</feature>
<feature type="transmembrane region" description="Helical" evidence="5">
    <location>
        <begin position="167"/>
        <end position="186"/>
    </location>
</feature>
<dbReference type="GO" id="GO:0005886">
    <property type="term" value="C:plasma membrane"/>
    <property type="evidence" value="ECO:0007669"/>
    <property type="project" value="TreeGrafter"/>
</dbReference>
<reference evidence="7 8" key="1">
    <citation type="journal article" date="2016" name="Appl. Environ. Microbiol.">
        <title>Lack of Overt Genome Reduction in the Bryostatin-Producing Bryozoan Symbiont "Candidatus Endobugula sertula".</title>
        <authorList>
            <person name="Miller I.J."/>
            <person name="Vanee N."/>
            <person name="Fong S.S."/>
            <person name="Lim-Fong G.E."/>
            <person name="Kwan J.C."/>
        </authorList>
    </citation>
    <scope>NUCLEOTIDE SEQUENCE [LARGE SCALE GENOMIC DNA]</scope>
    <source>
        <strain evidence="7">AB1-4</strain>
    </source>
</reference>
<evidence type="ECO:0000256" key="1">
    <source>
        <dbReference type="ARBA" id="ARBA00004141"/>
    </source>
</evidence>
<feature type="transmembrane region" description="Helical" evidence="5">
    <location>
        <begin position="192"/>
        <end position="211"/>
    </location>
</feature>
<feature type="transmembrane region" description="Helical" evidence="5">
    <location>
        <begin position="232"/>
        <end position="256"/>
    </location>
</feature>
<evidence type="ECO:0000256" key="2">
    <source>
        <dbReference type="ARBA" id="ARBA00022692"/>
    </source>
</evidence>
<dbReference type="InterPro" id="IPR044880">
    <property type="entry name" value="NCX_ion-bd_dom_sf"/>
</dbReference>
<accession>A0A1D2QQK5</accession>
<comment type="caution">
    <text evidence="7">The sequence shown here is derived from an EMBL/GenBank/DDBJ whole genome shotgun (WGS) entry which is preliminary data.</text>
</comment>
<dbReference type="GO" id="GO:0008273">
    <property type="term" value="F:calcium, potassium:sodium antiporter activity"/>
    <property type="evidence" value="ECO:0007669"/>
    <property type="project" value="TreeGrafter"/>
</dbReference>
<dbReference type="GO" id="GO:0006874">
    <property type="term" value="P:intracellular calcium ion homeostasis"/>
    <property type="evidence" value="ECO:0007669"/>
    <property type="project" value="TreeGrafter"/>
</dbReference>
<dbReference type="NCBIfam" id="TIGR00367">
    <property type="entry name" value="calcium/sodium antiporter"/>
    <property type="match status" value="1"/>
</dbReference>
<evidence type="ECO:0000256" key="3">
    <source>
        <dbReference type="ARBA" id="ARBA00022989"/>
    </source>
</evidence>
<dbReference type="EMBL" id="MDLC01000018">
    <property type="protein sequence ID" value="ODS23878.1"/>
    <property type="molecule type" value="Genomic_DNA"/>
</dbReference>
<dbReference type="Pfam" id="PF01699">
    <property type="entry name" value="Na_Ca_ex"/>
    <property type="match status" value="2"/>
</dbReference>
<evidence type="ECO:0000259" key="6">
    <source>
        <dbReference type="Pfam" id="PF01699"/>
    </source>
</evidence>
<dbReference type="Proteomes" id="UP000242502">
    <property type="component" value="Unassembled WGS sequence"/>
</dbReference>
<dbReference type="GO" id="GO:0005262">
    <property type="term" value="F:calcium channel activity"/>
    <property type="evidence" value="ECO:0007669"/>
    <property type="project" value="TreeGrafter"/>
</dbReference>
<dbReference type="Gene3D" id="1.20.1420.30">
    <property type="entry name" value="NCX, central ion-binding region"/>
    <property type="match status" value="2"/>
</dbReference>
<keyword evidence="4 5" id="KW-0472">Membrane</keyword>
<gene>
    <name evidence="7" type="ORF">AB835_06510</name>
</gene>
<proteinExistence type="predicted"/>
<evidence type="ECO:0000256" key="5">
    <source>
        <dbReference type="SAM" id="Phobius"/>
    </source>
</evidence>
<name>A0A1D2QQK5_9GAMM</name>
<keyword evidence="3 5" id="KW-1133">Transmembrane helix</keyword>
<dbReference type="PANTHER" id="PTHR10846">
    <property type="entry name" value="SODIUM/POTASSIUM/CALCIUM EXCHANGER"/>
    <property type="match status" value="1"/>
</dbReference>